<evidence type="ECO:0000256" key="2">
    <source>
        <dbReference type="ARBA" id="ARBA00022679"/>
    </source>
</evidence>
<dbReference type="PROSITE" id="PS00094">
    <property type="entry name" value="C5_MTASE_1"/>
    <property type="match status" value="1"/>
</dbReference>
<reference evidence="8 9" key="1">
    <citation type="submission" date="2019-04" db="EMBL/GenBank/DDBJ databases">
        <title>Microbes associate with the intestines of laboratory mice.</title>
        <authorList>
            <person name="Navarre W."/>
            <person name="Wong E."/>
            <person name="Huang K."/>
            <person name="Tropini C."/>
            <person name="Ng K."/>
            <person name="Yu B."/>
        </authorList>
    </citation>
    <scope>NUCLEOTIDE SEQUENCE [LARGE SCALE GENOMIC DNA]</scope>
    <source>
        <strain evidence="8 9">NM50_B9-20</strain>
    </source>
</reference>
<dbReference type="InterPro" id="IPR001525">
    <property type="entry name" value="C5_MeTfrase"/>
</dbReference>
<evidence type="ECO:0000256" key="3">
    <source>
        <dbReference type="ARBA" id="ARBA00022691"/>
    </source>
</evidence>
<dbReference type="Gene3D" id="3.90.120.10">
    <property type="entry name" value="DNA Methylase, subunit A, domain 2"/>
    <property type="match status" value="1"/>
</dbReference>
<comment type="caution">
    <text evidence="8">The sequence shown here is derived from an EMBL/GenBank/DDBJ whole genome shotgun (WGS) entry which is preliminary data.</text>
</comment>
<evidence type="ECO:0000256" key="6">
    <source>
        <dbReference type="RuleBase" id="RU000416"/>
    </source>
</evidence>
<keyword evidence="9" id="KW-1185">Reference proteome</keyword>
<sequence>MKTYNVIDLFCGVGGFSYGFKKAGFNMLLGIDNNIACMETYKKNIVTDFLEADISTLTINKITEITKYKNVDIVIGSPPCQDYSPSNPNKKTKTSTINFLQNSLQTLPLSYHFFRLVLLLHPKLFILENHPNLFRTEDFNFINKLFNFFGYKTKLNKIHTEEFGIPQKRHRGFFIGNNLGIDFDLKDLCNTTFPLISLEEAIGDLKTLTPIKSNDLNIKQTIPPQNFSSYQILMHNSDVSIYNNISPFNKPDTIEILKTLKSGEYYKSNQYHIRSHPYDVSKVITRKFNTPSGDGETMHYELPRCLTCREAARIQTFADNFIFYDDNISNIRLQIGNAVPPLLAQQFAEKIKDKLDMI</sequence>
<gene>
    <name evidence="8" type="ORF">E5347_10705</name>
</gene>
<dbReference type="OrthoDB" id="9813719at2"/>
<comment type="similarity">
    <text evidence="5 6">Belongs to the class I-like SAM-binding methyltransferase superfamily. C5-methyltransferase family.</text>
</comment>
<evidence type="ECO:0000313" key="8">
    <source>
        <dbReference type="EMBL" id="TGY41784.1"/>
    </source>
</evidence>
<keyword evidence="2 5" id="KW-0808">Transferase</keyword>
<dbReference type="GO" id="GO:0032259">
    <property type="term" value="P:methylation"/>
    <property type="evidence" value="ECO:0007669"/>
    <property type="project" value="UniProtKB-KW"/>
</dbReference>
<dbReference type="PROSITE" id="PS51679">
    <property type="entry name" value="SAM_MT_C5"/>
    <property type="match status" value="1"/>
</dbReference>
<dbReference type="PANTHER" id="PTHR10629">
    <property type="entry name" value="CYTOSINE-SPECIFIC METHYLTRANSFERASE"/>
    <property type="match status" value="1"/>
</dbReference>
<dbReference type="GO" id="GO:0009307">
    <property type="term" value="P:DNA restriction-modification system"/>
    <property type="evidence" value="ECO:0007669"/>
    <property type="project" value="UniProtKB-KW"/>
</dbReference>
<dbReference type="Pfam" id="PF00145">
    <property type="entry name" value="DNA_methylase"/>
    <property type="match status" value="1"/>
</dbReference>
<organism evidence="8 9">
    <name type="scientific">Clostridium sartagoforme</name>
    <dbReference type="NCBI Taxonomy" id="84031"/>
    <lineage>
        <taxon>Bacteria</taxon>
        <taxon>Bacillati</taxon>
        <taxon>Bacillota</taxon>
        <taxon>Clostridia</taxon>
        <taxon>Eubacteriales</taxon>
        <taxon>Clostridiaceae</taxon>
        <taxon>Clostridium</taxon>
    </lineage>
</organism>
<dbReference type="Proteomes" id="UP000306888">
    <property type="component" value="Unassembled WGS sequence"/>
</dbReference>
<dbReference type="AlphaFoldDB" id="A0A4S2DLB4"/>
<dbReference type="EC" id="2.1.1.37" evidence="7"/>
<evidence type="ECO:0000256" key="5">
    <source>
        <dbReference type="PROSITE-ProRule" id="PRU01016"/>
    </source>
</evidence>
<dbReference type="GO" id="GO:0003677">
    <property type="term" value="F:DNA binding"/>
    <property type="evidence" value="ECO:0007669"/>
    <property type="project" value="TreeGrafter"/>
</dbReference>
<dbReference type="InterPro" id="IPR029063">
    <property type="entry name" value="SAM-dependent_MTases_sf"/>
</dbReference>
<accession>A0A4S2DLB4</accession>
<dbReference type="PRINTS" id="PR00105">
    <property type="entry name" value="C5METTRFRASE"/>
</dbReference>
<proteinExistence type="inferred from homology"/>
<keyword evidence="3 5" id="KW-0949">S-adenosyl-L-methionine</keyword>
<name>A0A4S2DLB4_9CLOT</name>
<dbReference type="InterPro" id="IPR018117">
    <property type="entry name" value="C5_DNA_meth_AS"/>
</dbReference>
<dbReference type="NCBIfam" id="TIGR00675">
    <property type="entry name" value="dcm"/>
    <property type="match status" value="1"/>
</dbReference>
<evidence type="ECO:0000313" key="9">
    <source>
        <dbReference type="Proteomes" id="UP000306888"/>
    </source>
</evidence>
<dbReference type="SUPFAM" id="SSF53335">
    <property type="entry name" value="S-adenosyl-L-methionine-dependent methyltransferases"/>
    <property type="match status" value="1"/>
</dbReference>
<dbReference type="EMBL" id="SRYR01000005">
    <property type="protein sequence ID" value="TGY41784.1"/>
    <property type="molecule type" value="Genomic_DNA"/>
</dbReference>
<comment type="catalytic activity">
    <reaction evidence="7">
        <text>a 2'-deoxycytidine in DNA + S-adenosyl-L-methionine = a 5-methyl-2'-deoxycytidine in DNA + S-adenosyl-L-homocysteine + H(+)</text>
        <dbReference type="Rhea" id="RHEA:13681"/>
        <dbReference type="Rhea" id="RHEA-COMP:11369"/>
        <dbReference type="Rhea" id="RHEA-COMP:11370"/>
        <dbReference type="ChEBI" id="CHEBI:15378"/>
        <dbReference type="ChEBI" id="CHEBI:57856"/>
        <dbReference type="ChEBI" id="CHEBI:59789"/>
        <dbReference type="ChEBI" id="CHEBI:85452"/>
        <dbReference type="ChEBI" id="CHEBI:85454"/>
        <dbReference type="EC" id="2.1.1.37"/>
    </reaction>
</comment>
<evidence type="ECO:0000256" key="4">
    <source>
        <dbReference type="ARBA" id="ARBA00022747"/>
    </source>
</evidence>
<dbReference type="InterPro" id="IPR050390">
    <property type="entry name" value="C5-Methyltransferase"/>
</dbReference>
<evidence type="ECO:0000256" key="7">
    <source>
        <dbReference type="RuleBase" id="RU000417"/>
    </source>
</evidence>
<dbReference type="Gene3D" id="3.40.50.150">
    <property type="entry name" value="Vaccinia Virus protein VP39"/>
    <property type="match status" value="1"/>
</dbReference>
<keyword evidence="1 5" id="KW-0489">Methyltransferase</keyword>
<dbReference type="RefSeq" id="WP_136007227.1">
    <property type="nucleotide sequence ID" value="NZ_SRYR01000005.1"/>
</dbReference>
<protein>
    <recommendedName>
        <fullName evidence="7">Cytosine-specific methyltransferase</fullName>
        <ecNumber evidence="7">2.1.1.37</ecNumber>
    </recommendedName>
</protein>
<keyword evidence="4" id="KW-0680">Restriction system</keyword>
<feature type="active site" evidence="5">
    <location>
        <position position="80"/>
    </location>
</feature>
<evidence type="ECO:0000256" key="1">
    <source>
        <dbReference type="ARBA" id="ARBA00022603"/>
    </source>
</evidence>
<dbReference type="GO" id="GO:0044027">
    <property type="term" value="P:negative regulation of gene expression via chromosomal CpG island methylation"/>
    <property type="evidence" value="ECO:0007669"/>
    <property type="project" value="TreeGrafter"/>
</dbReference>
<dbReference type="PANTHER" id="PTHR10629:SF52">
    <property type="entry name" value="DNA (CYTOSINE-5)-METHYLTRANSFERASE 1"/>
    <property type="match status" value="1"/>
</dbReference>
<dbReference type="GO" id="GO:0003886">
    <property type="term" value="F:DNA (cytosine-5-)-methyltransferase activity"/>
    <property type="evidence" value="ECO:0007669"/>
    <property type="project" value="UniProtKB-EC"/>
</dbReference>